<comment type="caution">
    <text evidence="3">The sequence shown here is derived from an EMBL/GenBank/DDBJ whole genome shotgun (WGS) entry which is preliminary data.</text>
</comment>
<dbReference type="InterPro" id="IPR032675">
    <property type="entry name" value="LRR_dom_sf"/>
</dbReference>
<feature type="region of interest" description="Disordered" evidence="1">
    <location>
        <begin position="112"/>
        <end position="139"/>
    </location>
</feature>
<evidence type="ECO:0000313" key="4">
    <source>
        <dbReference type="Proteomes" id="UP001201980"/>
    </source>
</evidence>
<organism evidence="3 4">
    <name type="scientific">Zalerion maritima</name>
    <dbReference type="NCBI Taxonomy" id="339359"/>
    <lineage>
        <taxon>Eukaryota</taxon>
        <taxon>Fungi</taxon>
        <taxon>Dikarya</taxon>
        <taxon>Ascomycota</taxon>
        <taxon>Pezizomycotina</taxon>
        <taxon>Sordariomycetes</taxon>
        <taxon>Lulworthiomycetidae</taxon>
        <taxon>Lulworthiales</taxon>
        <taxon>Lulworthiaceae</taxon>
        <taxon>Zalerion</taxon>
    </lineage>
</organism>
<dbReference type="GO" id="GO:0019005">
    <property type="term" value="C:SCF ubiquitin ligase complex"/>
    <property type="evidence" value="ECO:0007669"/>
    <property type="project" value="TreeGrafter"/>
</dbReference>
<feature type="compositionally biased region" description="Low complexity" evidence="1">
    <location>
        <begin position="208"/>
        <end position="219"/>
    </location>
</feature>
<dbReference type="Gene3D" id="3.80.10.10">
    <property type="entry name" value="Ribonuclease Inhibitor"/>
    <property type="match status" value="1"/>
</dbReference>
<dbReference type="PANTHER" id="PTHR13318">
    <property type="entry name" value="PARTNER OF PAIRED, ISOFORM B-RELATED"/>
    <property type="match status" value="1"/>
</dbReference>
<dbReference type="FunFam" id="3.80.10.10:FF:000601">
    <property type="entry name" value="DNA repair protein Rad7, protein"/>
    <property type="match status" value="1"/>
</dbReference>
<dbReference type="AlphaFoldDB" id="A0AAD5RQH5"/>
<gene>
    <name evidence="3" type="ORF">MKZ38_001248</name>
</gene>
<name>A0AAD5RQH5_9PEZI</name>
<evidence type="ECO:0000256" key="1">
    <source>
        <dbReference type="SAM" id="MobiDB-lite"/>
    </source>
</evidence>
<dbReference type="Proteomes" id="UP001201980">
    <property type="component" value="Unassembled WGS sequence"/>
</dbReference>
<proteinExistence type="predicted"/>
<feature type="region of interest" description="Disordered" evidence="1">
    <location>
        <begin position="196"/>
        <end position="227"/>
    </location>
</feature>
<dbReference type="EMBL" id="JAKWBI020000131">
    <property type="protein sequence ID" value="KAJ2901947.1"/>
    <property type="molecule type" value="Genomic_DNA"/>
</dbReference>
<dbReference type="Pfam" id="PF23550">
    <property type="entry name" value="zf_Tbcl_Rhp7"/>
    <property type="match status" value="1"/>
</dbReference>
<feature type="compositionally biased region" description="Acidic residues" evidence="1">
    <location>
        <begin position="130"/>
        <end position="139"/>
    </location>
</feature>
<sequence>MLAWKHFQLQPVKHQAKFFESNNNQDNRGRGHIVGPQSALTDFLAANNISAADIRRDAIARRRAAEAAEALGAAGTADDQLASEAAATAAVARAERATKAKNKKQEEILAKIRASKKSKRAAKKSKKPDSDDDDDDYDENEEAKRLFNEQYAPLPGQLEFCANEECKKRFTVTPYSVAGPEGGLLCARCGKELEAKDGPSKKRKRGRPSGSGAAGTAAKASRRRQVQSRMLDGISPIGARSLIDMCVDVLANNVQMADDLGDLPDAMIDKIGRNLSKRRQLKPSTLPLFTRYEADTVNIYDCSYLAAHDLISIFQKCPGLQHLRVKDAIFFNDEVMEYLIDRNLELETLSIHGANLISEDTWAKYLKTKGHALKSLKVYCTDRHFGDESLAYVRTYCKSLERLKVCNNQKVTSQGVKEVGYMTNLKHFGLHLYGNEVSSDVFVDLVTRLGNQLITLSLKDVHTLDNTVLDAIHHHCTSLLKLRIMGSEEVSDPGFVRLFSGWKNRPLDFLDFQKCRLSDSVNPRNNTNMKGLCSDGFVAMMENSRKFIKHVDVNSCRHIGKEALEKVFEEGIEYPDLKMVELSFIEAVDDYVVGLIFKACPKLKNLAVFGCFKVRDVRVPKGRILLGVPTAKGMVIEGDEP</sequence>
<keyword evidence="4" id="KW-1185">Reference proteome</keyword>
<dbReference type="InterPro" id="IPR056451">
    <property type="entry name" value="Znf_Tbcl_Rhp7"/>
</dbReference>
<feature type="domain" description="DNA repair protein rhp7 treble clef" evidence="2">
    <location>
        <begin position="155"/>
        <end position="194"/>
    </location>
</feature>
<evidence type="ECO:0000313" key="3">
    <source>
        <dbReference type="EMBL" id="KAJ2901947.1"/>
    </source>
</evidence>
<dbReference type="SUPFAM" id="SSF52047">
    <property type="entry name" value="RNI-like"/>
    <property type="match status" value="1"/>
</dbReference>
<feature type="compositionally biased region" description="Basic residues" evidence="1">
    <location>
        <begin position="113"/>
        <end position="126"/>
    </location>
</feature>
<reference evidence="3" key="1">
    <citation type="submission" date="2022-07" db="EMBL/GenBank/DDBJ databases">
        <title>Draft genome sequence of Zalerion maritima ATCC 34329, a (micro)plastics degrading marine fungus.</title>
        <authorList>
            <person name="Paco A."/>
            <person name="Goncalves M.F.M."/>
            <person name="Rocha-Santos T.A.P."/>
            <person name="Alves A."/>
        </authorList>
    </citation>
    <scope>NUCLEOTIDE SEQUENCE</scope>
    <source>
        <strain evidence="3">ATCC 34329</strain>
    </source>
</reference>
<accession>A0AAD5RQH5</accession>
<protein>
    <recommendedName>
        <fullName evidence="2">DNA repair protein rhp7 treble clef domain-containing protein</fullName>
    </recommendedName>
</protein>
<evidence type="ECO:0000259" key="2">
    <source>
        <dbReference type="Pfam" id="PF23550"/>
    </source>
</evidence>
<dbReference type="GO" id="GO:0031146">
    <property type="term" value="P:SCF-dependent proteasomal ubiquitin-dependent protein catabolic process"/>
    <property type="evidence" value="ECO:0007669"/>
    <property type="project" value="TreeGrafter"/>
</dbReference>